<organism evidence="1">
    <name type="scientific">Schistocephalus solidus</name>
    <name type="common">Tapeworm</name>
    <dbReference type="NCBI Taxonomy" id="70667"/>
    <lineage>
        <taxon>Eukaryota</taxon>
        <taxon>Metazoa</taxon>
        <taxon>Spiralia</taxon>
        <taxon>Lophotrochozoa</taxon>
        <taxon>Platyhelminthes</taxon>
        <taxon>Cestoda</taxon>
        <taxon>Eucestoda</taxon>
        <taxon>Diphyllobothriidea</taxon>
        <taxon>Diphyllobothriidae</taxon>
        <taxon>Schistocephalus</taxon>
    </lineage>
</organism>
<reference evidence="1" key="1">
    <citation type="submission" date="2016-01" db="EMBL/GenBank/DDBJ databases">
        <title>Reference transcriptome for the parasite Schistocephalus solidus: insights into the molecular evolution of parasitism.</title>
        <authorList>
            <person name="Hebert F.O."/>
            <person name="Grambauer S."/>
            <person name="Barber I."/>
            <person name="Landry C.R."/>
            <person name="Aubin-Horth N."/>
        </authorList>
    </citation>
    <scope>NUCLEOTIDE SEQUENCE</scope>
</reference>
<dbReference type="EMBL" id="GEEE01022311">
    <property type="protein sequence ID" value="JAP40914.1"/>
    <property type="molecule type" value="Transcribed_RNA"/>
</dbReference>
<gene>
    <name evidence="1" type="ORF">TR125960</name>
</gene>
<accession>A0A0X3NLU8</accession>
<protein>
    <submittedName>
        <fullName evidence="1">Uncharacterized protein</fullName>
    </submittedName>
</protein>
<proteinExistence type="predicted"/>
<evidence type="ECO:0000313" key="1">
    <source>
        <dbReference type="EMBL" id="JAP40914.1"/>
    </source>
</evidence>
<name>A0A0X3NLU8_SCHSO</name>
<dbReference type="AlphaFoldDB" id="A0A0X3NLU8"/>
<sequence>MIINTPNRNQQACGSMVEALEKRSRARLKYCRPWVEYGWATVVNKPEMTLLVSLVSDGSLLLHLLLVTLRLLTGSVESTTVRAGAVRRLVSATYHIFIYLFEIFEFLRN</sequence>